<comment type="caution">
    <text evidence="1">The sequence shown here is derived from an EMBL/GenBank/DDBJ whole genome shotgun (WGS) entry which is preliminary data.</text>
</comment>
<dbReference type="Proteomes" id="UP001374584">
    <property type="component" value="Unassembled WGS sequence"/>
</dbReference>
<organism evidence="1 2">
    <name type="scientific">Phaseolus coccineus</name>
    <name type="common">Scarlet runner bean</name>
    <name type="synonym">Phaseolus multiflorus</name>
    <dbReference type="NCBI Taxonomy" id="3886"/>
    <lineage>
        <taxon>Eukaryota</taxon>
        <taxon>Viridiplantae</taxon>
        <taxon>Streptophyta</taxon>
        <taxon>Embryophyta</taxon>
        <taxon>Tracheophyta</taxon>
        <taxon>Spermatophyta</taxon>
        <taxon>Magnoliopsida</taxon>
        <taxon>eudicotyledons</taxon>
        <taxon>Gunneridae</taxon>
        <taxon>Pentapetalae</taxon>
        <taxon>rosids</taxon>
        <taxon>fabids</taxon>
        <taxon>Fabales</taxon>
        <taxon>Fabaceae</taxon>
        <taxon>Papilionoideae</taxon>
        <taxon>50 kb inversion clade</taxon>
        <taxon>NPAAA clade</taxon>
        <taxon>indigoferoid/millettioid clade</taxon>
        <taxon>Phaseoleae</taxon>
        <taxon>Phaseolus</taxon>
    </lineage>
</organism>
<keyword evidence="2" id="KW-1185">Reference proteome</keyword>
<evidence type="ECO:0000313" key="1">
    <source>
        <dbReference type="EMBL" id="KAK7342173.1"/>
    </source>
</evidence>
<protein>
    <recommendedName>
        <fullName evidence="3">ABC transporter domain-containing protein</fullName>
    </recommendedName>
</protein>
<accession>A0AAN9LYW1</accession>
<gene>
    <name evidence="1" type="ORF">VNO80_25116</name>
</gene>
<dbReference type="SUPFAM" id="SSF52540">
    <property type="entry name" value="P-loop containing nucleoside triphosphate hydrolases"/>
    <property type="match status" value="1"/>
</dbReference>
<proteinExistence type="predicted"/>
<evidence type="ECO:0000313" key="2">
    <source>
        <dbReference type="Proteomes" id="UP001374584"/>
    </source>
</evidence>
<name>A0AAN9LYW1_PHACN</name>
<reference evidence="1 2" key="1">
    <citation type="submission" date="2024-01" db="EMBL/GenBank/DDBJ databases">
        <title>The genomes of 5 underutilized Papilionoideae crops provide insights into root nodulation and disease resistanc.</title>
        <authorList>
            <person name="Jiang F."/>
        </authorList>
    </citation>
    <scope>NUCLEOTIDE SEQUENCE [LARGE SCALE GENOMIC DNA]</scope>
    <source>
        <strain evidence="1">JINMINGXINNONG_FW02</strain>
        <tissue evidence="1">Leaves</tissue>
    </source>
</reference>
<evidence type="ECO:0008006" key="3">
    <source>
        <dbReference type="Google" id="ProtNLM"/>
    </source>
</evidence>
<dbReference type="EMBL" id="JAYMYR010000009">
    <property type="protein sequence ID" value="KAK7342173.1"/>
    <property type="molecule type" value="Genomic_DNA"/>
</dbReference>
<sequence>MLSFISMTELTERVRQMRAAKDVLVSKEVALSGGVHVQSKPDECIATGLVFKRRRCRHTKIGGGYLKSISGGERKRTSIGYEILVHPSLLLFYEPTFRRIAHLLCLTWQLDK</sequence>
<dbReference type="AlphaFoldDB" id="A0AAN9LYW1"/>
<dbReference type="InterPro" id="IPR027417">
    <property type="entry name" value="P-loop_NTPase"/>
</dbReference>